<feature type="non-terminal residue" evidence="6">
    <location>
        <position position="1"/>
    </location>
</feature>
<dbReference type="EMBL" id="VZZT01009387">
    <property type="protein sequence ID" value="NXW11923.1"/>
    <property type="molecule type" value="Genomic_DNA"/>
</dbReference>
<proteinExistence type="predicted"/>
<dbReference type="GO" id="GO:0033691">
    <property type="term" value="F:sialic acid binding"/>
    <property type="evidence" value="ECO:0007669"/>
    <property type="project" value="TreeGrafter"/>
</dbReference>
<dbReference type="InterPro" id="IPR013098">
    <property type="entry name" value="Ig_I-set"/>
</dbReference>
<evidence type="ECO:0000256" key="3">
    <source>
        <dbReference type="ARBA" id="ARBA00022989"/>
    </source>
</evidence>
<dbReference type="InterPro" id="IPR007110">
    <property type="entry name" value="Ig-like_dom"/>
</dbReference>
<keyword evidence="3" id="KW-1133">Transmembrane helix</keyword>
<reference evidence="6 7" key="1">
    <citation type="submission" date="2019-09" db="EMBL/GenBank/DDBJ databases">
        <title>Bird 10,000 Genomes (B10K) Project - Family phase.</title>
        <authorList>
            <person name="Zhang G."/>
        </authorList>
    </citation>
    <scope>NUCLEOTIDE SEQUENCE [LARGE SCALE GENOMIC DNA]</scope>
    <source>
        <strain evidence="6">B10K-DU-006-09</strain>
        <tissue evidence="6">Muscle</tissue>
    </source>
</reference>
<dbReference type="Gene3D" id="2.60.40.10">
    <property type="entry name" value="Immunoglobulins"/>
    <property type="match status" value="2"/>
</dbReference>
<dbReference type="PANTHER" id="PTHR12035:SF107">
    <property type="entry name" value="MYELIN-ASSOCIATED GLYCOPROTEIN"/>
    <property type="match status" value="1"/>
</dbReference>
<dbReference type="AlphaFoldDB" id="A0A7L3ZEL0"/>
<sequence>AVYEPQVTMTLAAARPEDAGEYLCRAENQHGESSLAFNLTVEFPPILLPDSRCTPGGEGARCVCSASAIPEPAVTFDLPSRNVTVTEGHRDYTVTTPGRGTGGVVTVTGVLTLRGTLDPRLAVLCSAHNPHGSVRQQLRFHHPG</sequence>
<dbReference type="InterPro" id="IPR051036">
    <property type="entry name" value="SIGLEC"/>
</dbReference>
<keyword evidence="2" id="KW-0812">Transmembrane</keyword>
<protein>
    <submittedName>
        <fullName evidence="6">SMP protein</fullName>
    </submittedName>
</protein>
<dbReference type="GO" id="GO:0007155">
    <property type="term" value="P:cell adhesion"/>
    <property type="evidence" value="ECO:0007669"/>
    <property type="project" value="TreeGrafter"/>
</dbReference>
<keyword evidence="7" id="KW-1185">Reference proteome</keyword>
<dbReference type="PROSITE" id="PS50835">
    <property type="entry name" value="IG_LIKE"/>
    <property type="match status" value="1"/>
</dbReference>
<evidence type="ECO:0000259" key="5">
    <source>
        <dbReference type="PROSITE" id="PS50835"/>
    </source>
</evidence>
<dbReference type="InterPro" id="IPR036179">
    <property type="entry name" value="Ig-like_dom_sf"/>
</dbReference>
<dbReference type="InterPro" id="IPR013783">
    <property type="entry name" value="Ig-like_fold"/>
</dbReference>
<feature type="non-terminal residue" evidence="6">
    <location>
        <position position="144"/>
    </location>
</feature>
<evidence type="ECO:0000256" key="1">
    <source>
        <dbReference type="ARBA" id="ARBA00004167"/>
    </source>
</evidence>
<comment type="caution">
    <text evidence="6">The sequence shown here is derived from an EMBL/GenBank/DDBJ whole genome shotgun (WGS) entry which is preliminary data.</text>
</comment>
<gene>
    <name evidence="6" type="primary">Smp_1</name>
    <name evidence="6" type="ORF">FREGRA_R15752</name>
</gene>
<evidence type="ECO:0000313" key="7">
    <source>
        <dbReference type="Proteomes" id="UP000563060"/>
    </source>
</evidence>
<feature type="domain" description="Ig-like" evidence="5">
    <location>
        <begin position="1"/>
        <end position="40"/>
    </location>
</feature>
<accession>A0A7L3ZEL0</accession>
<comment type="subcellular location">
    <subcellularLocation>
        <location evidence="1">Membrane</location>
        <topology evidence="1">Single-pass membrane protein</topology>
    </subcellularLocation>
</comment>
<keyword evidence="4" id="KW-0472">Membrane</keyword>
<evidence type="ECO:0000313" key="6">
    <source>
        <dbReference type="EMBL" id="NXW11923.1"/>
    </source>
</evidence>
<name>A0A7L3ZEL0_FREGA</name>
<evidence type="ECO:0000256" key="4">
    <source>
        <dbReference type="ARBA" id="ARBA00023136"/>
    </source>
</evidence>
<evidence type="ECO:0000256" key="2">
    <source>
        <dbReference type="ARBA" id="ARBA00022692"/>
    </source>
</evidence>
<dbReference type="Pfam" id="PF07679">
    <property type="entry name" value="I-set"/>
    <property type="match status" value="1"/>
</dbReference>
<dbReference type="SUPFAM" id="SSF48726">
    <property type="entry name" value="Immunoglobulin"/>
    <property type="match status" value="2"/>
</dbReference>
<organism evidence="6 7">
    <name type="scientific">Fregetta grallaria</name>
    <name type="common">White-bellied storm-petrel</name>
    <name type="synonym">Procellaria grallaria</name>
    <dbReference type="NCBI Taxonomy" id="79628"/>
    <lineage>
        <taxon>Eukaryota</taxon>
        <taxon>Metazoa</taxon>
        <taxon>Chordata</taxon>
        <taxon>Craniata</taxon>
        <taxon>Vertebrata</taxon>
        <taxon>Euteleostomi</taxon>
        <taxon>Archelosauria</taxon>
        <taxon>Archosauria</taxon>
        <taxon>Dinosauria</taxon>
        <taxon>Saurischia</taxon>
        <taxon>Theropoda</taxon>
        <taxon>Coelurosauria</taxon>
        <taxon>Aves</taxon>
        <taxon>Neognathae</taxon>
        <taxon>Neoaves</taxon>
        <taxon>Aequornithes</taxon>
        <taxon>Procellariiformes</taxon>
        <taxon>Hydrobatidae</taxon>
        <taxon>Fregetta</taxon>
    </lineage>
</organism>
<dbReference type="PANTHER" id="PTHR12035">
    <property type="entry name" value="SIALIC ACID BINDING IMMUNOGLOBULIN-LIKE LECTIN"/>
    <property type="match status" value="1"/>
</dbReference>
<dbReference type="Proteomes" id="UP000563060">
    <property type="component" value="Unassembled WGS sequence"/>
</dbReference>
<dbReference type="GO" id="GO:0005886">
    <property type="term" value="C:plasma membrane"/>
    <property type="evidence" value="ECO:0007669"/>
    <property type="project" value="TreeGrafter"/>
</dbReference>